<dbReference type="InterPro" id="IPR016105">
    <property type="entry name" value="Pyr-dep_his/arg-deCO2ase_sand"/>
</dbReference>
<dbReference type="PANTHER" id="PTHR40438:SF1">
    <property type="entry name" value="PYRUVOYL-DEPENDENT ARGININE DECARBOXYLASE"/>
    <property type="match status" value="1"/>
</dbReference>
<evidence type="ECO:0000256" key="3">
    <source>
        <dbReference type="ARBA" id="ARBA00012426"/>
    </source>
</evidence>
<keyword evidence="7" id="KW-0670">Pyruvate</keyword>
<dbReference type="PANTHER" id="PTHR40438">
    <property type="entry name" value="PYRUVOYL-DEPENDENT ARGININE DECARBOXYLASE"/>
    <property type="match status" value="1"/>
</dbReference>
<evidence type="ECO:0000313" key="10">
    <source>
        <dbReference type="Proteomes" id="UP001500603"/>
    </source>
</evidence>
<keyword evidence="6" id="KW-0456">Lyase</keyword>
<dbReference type="SUPFAM" id="SSF56271">
    <property type="entry name" value="Pyruvoyl-dependent histidine and arginine decarboxylases"/>
    <property type="match status" value="1"/>
</dbReference>
<evidence type="ECO:0000256" key="1">
    <source>
        <dbReference type="ARBA" id="ARBA00001928"/>
    </source>
</evidence>
<comment type="cofactor">
    <cofactor evidence="1">
        <name>pyruvate</name>
        <dbReference type="ChEBI" id="CHEBI:15361"/>
    </cofactor>
</comment>
<evidence type="ECO:0000256" key="4">
    <source>
        <dbReference type="ARBA" id="ARBA00014727"/>
    </source>
</evidence>
<evidence type="ECO:0000256" key="8">
    <source>
        <dbReference type="ARBA" id="ARBA00049309"/>
    </source>
</evidence>
<dbReference type="Pfam" id="PF01862">
    <property type="entry name" value="PvlArgDC"/>
    <property type="match status" value="1"/>
</dbReference>
<dbReference type="EMBL" id="BAABJM010000010">
    <property type="protein sequence ID" value="GAA5069592.1"/>
    <property type="molecule type" value="Genomic_DNA"/>
</dbReference>
<keyword evidence="5" id="KW-0210">Decarboxylase</keyword>
<dbReference type="SFLD" id="SFLDS00055">
    <property type="entry name" value="Pyruvoyl-Dependent_Histidine/A"/>
    <property type="match status" value="1"/>
</dbReference>
<dbReference type="Proteomes" id="UP001500603">
    <property type="component" value="Unassembled WGS sequence"/>
</dbReference>
<dbReference type="InterPro" id="IPR002724">
    <property type="entry name" value="Pyruvoyl-dep_arg_deCO2ase"/>
</dbReference>
<protein>
    <recommendedName>
        <fullName evidence="4">Pyruvoyl-dependent arginine decarboxylase AaxB</fullName>
        <ecNumber evidence="3">4.1.1.19</ecNumber>
    </recommendedName>
</protein>
<comment type="caution">
    <text evidence="9">The sequence shown here is derived from an EMBL/GenBank/DDBJ whole genome shotgun (WGS) entry which is preliminary data.</text>
</comment>
<sequence>MAACENRGPGFREGIMIHNTPRSGLLGPRSGLLGRHWIDLLRPQDRAIFRPSLTIDIGAATGAGPTAISAFDAALCALGAGNANLIRLSSVIPPRAVLRRGRGASEPVPWGDRLYCVYAVQHASGVGATAAAGIGWALRDDGSGAGLFVEHEAETTDEVSAQIHASLGEMVGNRPEDFGPVRLCTTETRSEGAPVCALVMAAYQNIPWNSGTTRGSGGARR</sequence>
<evidence type="ECO:0000256" key="7">
    <source>
        <dbReference type="ARBA" id="ARBA00023317"/>
    </source>
</evidence>
<evidence type="ECO:0000256" key="2">
    <source>
        <dbReference type="ARBA" id="ARBA00008611"/>
    </source>
</evidence>
<reference evidence="10" key="1">
    <citation type="journal article" date="2019" name="Int. J. Syst. Evol. Microbiol.">
        <title>The Global Catalogue of Microorganisms (GCM) 10K type strain sequencing project: providing services to taxonomists for standard genome sequencing and annotation.</title>
        <authorList>
            <consortium name="The Broad Institute Genomics Platform"/>
            <consortium name="The Broad Institute Genome Sequencing Center for Infectious Disease"/>
            <person name="Wu L."/>
            <person name="Ma J."/>
        </authorList>
    </citation>
    <scope>NUCLEOTIDE SEQUENCE [LARGE SCALE GENOMIC DNA]</scope>
    <source>
        <strain evidence="10">JCM 18298</strain>
    </source>
</reference>
<comment type="similarity">
    <text evidence="2">Belongs to the pyruvoyl-dependent arginine decarboxylase family.</text>
</comment>
<evidence type="ECO:0000313" key="9">
    <source>
        <dbReference type="EMBL" id="GAA5069592.1"/>
    </source>
</evidence>
<dbReference type="InterPro" id="IPR016104">
    <property type="entry name" value="Pyr-dep_his/arg-deCO2ase"/>
</dbReference>
<evidence type="ECO:0000256" key="6">
    <source>
        <dbReference type="ARBA" id="ARBA00023239"/>
    </source>
</evidence>
<dbReference type="EC" id="4.1.1.19" evidence="3"/>
<accession>A0ABP9L5Z3</accession>
<proteinExistence type="inferred from homology"/>
<dbReference type="Gene3D" id="3.50.20.10">
    <property type="entry name" value="Pyruvoyl-Dependent Histidine Decarboxylase, subunit B"/>
    <property type="match status" value="1"/>
</dbReference>
<comment type="catalytic activity">
    <reaction evidence="8">
        <text>L-arginine + H(+) = agmatine + CO2</text>
        <dbReference type="Rhea" id="RHEA:17641"/>
        <dbReference type="ChEBI" id="CHEBI:15378"/>
        <dbReference type="ChEBI" id="CHEBI:16526"/>
        <dbReference type="ChEBI" id="CHEBI:32682"/>
        <dbReference type="ChEBI" id="CHEBI:58145"/>
        <dbReference type="EC" id="4.1.1.19"/>
    </reaction>
</comment>
<evidence type="ECO:0000256" key="5">
    <source>
        <dbReference type="ARBA" id="ARBA00022793"/>
    </source>
</evidence>
<name>A0ABP9L5Z3_9NOCA</name>
<keyword evidence="10" id="KW-1185">Reference proteome</keyword>
<gene>
    <name evidence="9" type="ORF">GCM10023318_61050</name>
</gene>
<dbReference type="SFLD" id="SFLDG01170">
    <property type="entry name" value="Pyruvoyl-dependent_arginine_de"/>
    <property type="match status" value="1"/>
</dbReference>
<organism evidence="9 10">
    <name type="scientific">Nocardia callitridis</name>
    <dbReference type="NCBI Taxonomy" id="648753"/>
    <lineage>
        <taxon>Bacteria</taxon>
        <taxon>Bacillati</taxon>
        <taxon>Actinomycetota</taxon>
        <taxon>Actinomycetes</taxon>
        <taxon>Mycobacteriales</taxon>
        <taxon>Nocardiaceae</taxon>
        <taxon>Nocardia</taxon>
    </lineage>
</organism>